<evidence type="ECO:0000313" key="1">
    <source>
        <dbReference type="EMBL" id="MCD5314821.1"/>
    </source>
</evidence>
<keyword evidence="2" id="KW-1185">Reference proteome</keyword>
<dbReference type="EMBL" id="JAJOMB010000018">
    <property type="protein sequence ID" value="MCD5314821.1"/>
    <property type="molecule type" value="Genomic_DNA"/>
</dbReference>
<protein>
    <submittedName>
        <fullName evidence="1">Peptidase C39 family protein</fullName>
    </submittedName>
</protein>
<name>A0A9X1NJF2_9ACTN</name>
<organism evidence="1 2">
    <name type="scientific">Kineosporia babensis</name>
    <dbReference type="NCBI Taxonomy" id="499548"/>
    <lineage>
        <taxon>Bacteria</taxon>
        <taxon>Bacillati</taxon>
        <taxon>Actinomycetota</taxon>
        <taxon>Actinomycetes</taxon>
        <taxon>Kineosporiales</taxon>
        <taxon>Kineosporiaceae</taxon>
        <taxon>Kineosporia</taxon>
    </lineage>
</organism>
<dbReference type="InterPro" id="IPR021770">
    <property type="entry name" value="DUF3335"/>
</dbReference>
<dbReference type="RefSeq" id="WP_231447625.1">
    <property type="nucleotide sequence ID" value="NZ_JAJOMB010000018.1"/>
</dbReference>
<evidence type="ECO:0000313" key="2">
    <source>
        <dbReference type="Proteomes" id="UP001138997"/>
    </source>
</evidence>
<reference evidence="1" key="1">
    <citation type="submission" date="2021-11" db="EMBL/GenBank/DDBJ databases">
        <title>Streptomyces corallinus and Kineosporia corallina sp. nov., two new coral-derived marine actinobacteria.</title>
        <authorList>
            <person name="Buangrab K."/>
            <person name="Sutthacheep M."/>
            <person name="Yeemin T."/>
            <person name="Harunari E."/>
            <person name="Igarashi Y."/>
            <person name="Sripreechasak P."/>
            <person name="Kanchanasin P."/>
            <person name="Tanasupawat S."/>
            <person name="Phongsopitanun W."/>
        </authorList>
    </citation>
    <scope>NUCLEOTIDE SEQUENCE</scope>
    <source>
        <strain evidence="1">JCM 31032</strain>
    </source>
</reference>
<dbReference type="AlphaFoldDB" id="A0A9X1NJF2"/>
<comment type="caution">
    <text evidence="1">The sequence shown here is derived from an EMBL/GenBank/DDBJ whole genome shotgun (WGS) entry which is preliminary data.</text>
</comment>
<dbReference type="Pfam" id="PF11814">
    <property type="entry name" value="DUF3335"/>
    <property type="match status" value="1"/>
</dbReference>
<gene>
    <name evidence="1" type="ORF">LR394_28360</name>
</gene>
<sequence length="340" mass="35852">MNIETAPFERTSIPDAVARLAPPAVLERWRDIDRSASQPQLVTATQHGEVVGAALITARPHTSYCKIVDVVGAVEPVVQAVVEAAQQAGQAQVKWEGDAGSLGFTALTPPLSSGPGSDAPAQASVRWLVPEITVQAVPYYAQTTYYTCGSVTALSALAALVPQGEAPLDEEQEMAFWKEANNHPACEPVGLGVAIAQARPELKVTIALDSAEPVILEHLEGEDRAWRAGLQRESRLKAERLGIPIRAGRMTIDELAAAVKAGSGALLLLSLALMRGMPVPHWVRCCGTAGDTVVIDDPAVDPATGESWVDGHLLPIPAADLDAMAAYGDGGYRGAVLLRR</sequence>
<proteinExistence type="predicted"/>
<accession>A0A9X1NJF2</accession>
<dbReference type="Proteomes" id="UP001138997">
    <property type="component" value="Unassembled WGS sequence"/>
</dbReference>